<evidence type="ECO:0000256" key="5">
    <source>
        <dbReference type="ARBA" id="ARBA00022801"/>
    </source>
</evidence>
<dbReference type="GO" id="GO:0046872">
    <property type="term" value="F:metal ion binding"/>
    <property type="evidence" value="ECO:0007669"/>
    <property type="project" value="UniProtKB-UniRule"/>
</dbReference>
<evidence type="ECO:0000256" key="7">
    <source>
        <dbReference type="RuleBase" id="RU003653"/>
    </source>
</evidence>
<feature type="binding site" evidence="6">
    <location>
        <position position="101"/>
    </location>
    <ligand>
        <name>substrate</name>
    </ligand>
</feature>
<dbReference type="GO" id="GO:0004239">
    <property type="term" value="F:initiator methionyl aminopeptidase activity"/>
    <property type="evidence" value="ECO:0007669"/>
    <property type="project" value="UniProtKB-UniRule"/>
</dbReference>
<comment type="catalytic activity">
    <reaction evidence="6 7">
        <text>Release of N-terminal amino acids, preferentially methionine, from peptides and arylamides.</text>
        <dbReference type="EC" id="3.4.11.18"/>
    </reaction>
</comment>
<dbReference type="GO" id="GO:0005829">
    <property type="term" value="C:cytosol"/>
    <property type="evidence" value="ECO:0007669"/>
    <property type="project" value="TreeGrafter"/>
</dbReference>
<feature type="binding site" evidence="6">
    <location>
        <position position="256"/>
    </location>
    <ligand>
        <name>a divalent metal cation</name>
        <dbReference type="ChEBI" id="CHEBI:60240"/>
        <label>2</label>
        <note>catalytic</note>
    </ligand>
</feature>
<dbReference type="GO" id="GO:0070006">
    <property type="term" value="F:metalloaminopeptidase activity"/>
    <property type="evidence" value="ECO:0007669"/>
    <property type="project" value="UniProtKB-UniRule"/>
</dbReference>
<dbReference type="KEGG" id="nar:Saro_1110"/>
<comment type="function">
    <text evidence="1 6">Removes the N-terminal methionine from nascent proteins. The N-terminal methionine is often cleaved when the second residue in the primary sequence is small and uncharged (Met-Ala-, Cys, Gly, Pro, Ser, Thr, or Val). Requires deformylation of the N(alpha)-formylated initiator methionine before it can be hydrolyzed.</text>
</comment>
<feature type="binding site" evidence="6">
    <location>
        <position position="256"/>
    </location>
    <ligand>
        <name>a divalent metal cation</name>
        <dbReference type="ChEBI" id="CHEBI:60240"/>
        <label>1</label>
    </ligand>
</feature>
<keyword evidence="3 6" id="KW-0645">Protease</keyword>
<dbReference type="Proteomes" id="UP000009134">
    <property type="component" value="Chromosome"/>
</dbReference>
<protein>
    <recommendedName>
        <fullName evidence="6 7">Methionine aminopeptidase</fullName>
        <shortName evidence="6">MAP</shortName>
        <shortName evidence="6">MetAP</shortName>
        <ecNumber evidence="6 7">3.4.11.18</ecNumber>
    </recommendedName>
    <alternativeName>
        <fullName evidence="6">Peptidase M</fullName>
    </alternativeName>
</protein>
<feature type="binding site" evidence="6">
    <location>
        <position position="129"/>
    </location>
    <ligand>
        <name>a divalent metal cation</name>
        <dbReference type="ChEBI" id="CHEBI:60240"/>
        <label>2</label>
        <note>catalytic</note>
    </ligand>
</feature>
<dbReference type="AlphaFoldDB" id="Q2G9B8"/>
<evidence type="ECO:0000256" key="3">
    <source>
        <dbReference type="ARBA" id="ARBA00022670"/>
    </source>
</evidence>
<reference evidence="10" key="1">
    <citation type="submission" date="2006-01" db="EMBL/GenBank/DDBJ databases">
        <title>Complete sequence of Novosphingobium aromaticivorans DSM 12444.</title>
        <authorList>
            <consortium name="US DOE Joint Genome Institute"/>
            <person name="Copeland A."/>
            <person name="Lucas S."/>
            <person name="Lapidus A."/>
            <person name="Barry K."/>
            <person name="Detter J.C."/>
            <person name="Glavina T."/>
            <person name="Hammon N."/>
            <person name="Israni S."/>
            <person name="Pitluck S."/>
            <person name="Chain P."/>
            <person name="Malfatti S."/>
            <person name="Shin M."/>
            <person name="Vergez L."/>
            <person name="Schmutz J."/>
            <person name="Larimer F."/>
            <person name="Land M."/>
            <person name="Kyrpides N."/>
            <person name="Ivanova N."/>
            <person name="Fredrickson J."/>
            <person name="Balkwill D."/>
            <person name="Romine M.F."/>
            <person name="Richardson P."/>
        </authorList>
    </citation>
    <scope>NUCLEOTIDE SEQUENCE [LARGE SCALE GENOMIC DNA]</scope>
    <source>
        <strain evidence="10">ATCC 700278 / DSM 12444 / CCUG 56034 / CIP 105152 / NBRC 16084 / F199</strain>
    </source>
</reference>
<dbReference type="HOGENOM" id="CLU_015857_0_0_5"/>
<comment type="similarity">
    <text evidence="6">Belongs to the peptidase M24A family. Methionine aminopeptidase type 1 subfamily.</text>
</comment>
<dbReference type="EC" id="3.4.11.18" evidence="6 7"/>
<keyword evidence="5 6" id="KW-0378">Hydrolase</keyword>
<evidence type="ECO:0000256" key="6">
    <source>
        <dbReference type="HAMAP-Rule" id="MF_01974"/>
    </source>
</evidence>
<evidence type="ECO:0000256" key="2">
    <source>
        <dbReference type="ARBA" id="ARBA00022438"/>
    </source>
</evidence>
<dbReference type="eggNOG" id="COG0024">
    <property type="taxonomic scope" value="Bacteria"/>
</dbReference>
<dbReference type="Pfam" id="PF00557">
    <property type="entry name" value="Peptidase_M24"/>
    <property type="match status" value="1"/>
</dbReference>
<proteinExistence type="inferred from homology"/>
<dbReference type="PANTHER" id="PTHR43330">
    <property type="entry name" value="METHIONINE AMINOPEPTIDASE"/>
    <property type="match status" value="1"/>
</dbReference>
<accession>Q2G9B8</accession>
<evidence type="ECO:0000313" key="10">
    <source>
        <dbReference type="Proteomes" id="UP000009134"/>
    </source>
</evidence>
<gene>
    <name evidence="6" type="primary">map</name>
    <name evidence="9" type="ordered locus">Saro_1110</name>
</gene>
<keyword evidence="2 6" id="KW-0031">Aminopeptidase</keyword>
<evidence type="ECO:0000256" key="1">
    <source>
        <dbReference type="ARBA" id="ARBA00002521"/>
    </source>
</evidence>
<dbReference type="InterPro" id="IPR001714">
    <property type="entry name" value="Pept_M24_MAP"/>
</dbReference>
<dbReference type="InterPro" id="IPR002467">
    <property type="entry name" value="Pept_M24A_MAP1"/>
</dbReference>
<dbReference type="GO" id="GO:0006508">
    <property type="term" value="P:proteolysis"/>
    <property type="evidence" value="ECO:0007669"/>
    <property type="project" value="UniProtKB-KW"/>
</dbReference>
<evidence type="ECO:0000259" key="8">
    <source>
        <dbReference type="Pfam" id="PF00557"/>
    </source>
</evidence>
<organism evidence="9 10">
    <name type="scientific">Novosphingobium aromaticivorans (strain ATCC 700278 / DSM 12444 / CCUG 56034 / CIP 105152 / NBRC 16084 / F199)</name>
    <dbReference type="NCBI Taxonomy" id="279238"/>
    <lineage>
        <taxon>Bacteria</taxon>
        <taxon>Pseudomonadati</taxon>
        <taxon>Pseudomonadota</taxon>
        <taxon>Alphaproteobacteria</taxon>
        <taxon>Sphingomonadales</taxon>
        <taxon>Sphingomonadaceae</taxon>
        <taxon>Novosphingobium</taxon>
    </lineage>
</organism>
<dbReference type="PANTHER" id="PTHR43330:SF27">
    <property type="entry name" value="METHIONINE AMINOPEPTIDASE"/>
    <property type="match status" value="1"/>
</dbReference>
<evidence type="ECO:0000313" key="9">
    <source>
        <dbReference type="EMBL" id="ABD25555.1"/>
    </source>
</evidence>
<keyword evidence="4 6" id="KW-0479">Metal-binding</keyword>
<comment type="subunit">
    <text evidence="6">Monomer.</text>
</comment>
<dbReference type="STRING" id="279238.Saro_1110"/>
<dbReference type="MEROPS" id="M24.001"/>
<comment type="cofactor">
    <cofactor evidence="6">
        <name>Co(2+)</name>
        <dbReference type="ChEBI" id="CHEBI:48828"/>
    </cofactor>
    <cofactor evidence="6">
        <name>Zn(2+)</name>
        <dbReference type="ChEBI" id="CHEBI:29105"/>
    </cofactor>
    <cofactor evidence="6">
        <name>Mn(2+)</name>
        <dbReference type="ChEBI" id="CHEBI:29035"/>
    </cofactor>
    <cofactor evidence="6">
        <name>Fe(2+)</name>
        <dbReference type="ChEBI" id="CHEBI:29033"/>
    </cofactor>
    <text evidence="6">Binds 2 divalent metal cations per subunit. Has a high-affinity and a low affinity metal-binding site. The true nature of the physiological cofactor is under debate. The enzyme is active with cobalt, zinc, manganese or divalent iron ions. Most likely, methionine aminopeptidases function as mononuclear Fe(2+)-metalloproteases under physiological conditions, and the catalytically relevant metal-binding site has been assigned to the histidine-containing high-affinity site.</text>
</comment>
<dbReference type="Gene3D" id="3.90.230.10">
    <property type="entry name" value="Creatinase/methionine aminopeptidase superfamily"/>
    <property type="match status" value="1"/>
</dbReference>
<dbReference type="InterPro" id="IPR036005">
    <property type="entry name" value="Creatinase/aminopeptidase-like"/>
</dbReference>
<sequence>MDRYMAPMTEYVTVEDHSVLPRDGTIKLHGPAGFEGMRKAGRLAAEILDALAPLVQPGVRTDYLDDVVRQMTLDAGAVPATMGYRGYAHSSCISINHVVCHGIPSDKTLKDGDIVNIDVTPLLDGWHGDSSRMYLVGDVPLKARRLVDVTYECLMIGIEQAKPGARLGDIGAAIQAHAEKQRYGVVREFCGHGLGRLFHDAPEVVHAARAGTGPELRPGMFFTIEPMINLGKPGVKILEDGWTAVTRDRSLSAQFEHSIGITEDGCEIFTASPKGLDKPPYAV</sequence>
<name>Q2G9B8_NOVAD</name>
<dbReference type="SUPFAM" id="SSF55920">
    <property type="entry name" value="Creatinase/aminopeptidase"/>
    <property type="match status" value="1"/>
</dbReference>
<keyword evidence="10" id="KW-1185">Reference proteome</keyword>
<feature type="binding site" evidence="6">
    <location>
        <position position="225"/>
    </location>
    <ligand>
        <name>a divalent metal cation</name>
        <dbReference type="ChEBI" id="CHEBI:60240"/>
        <label>2</label>
        <note>catalytic</note>
    </ligand>
</feature>
<feature type="binding site" evidence="6">
    <location>
        <position position="118"/>
    </location>
    <ligand>
        <name>a divalent metal cation</name>
        <dbReference type="ChEBI" id="CHEBI:60240"/>
        <label>1</label>
    </ligand>
</feature>
<dbReference type="NCBIfam" id="TIGR00500">
    <property type="entry name" value="met_pdase_I"/>
    <property type="match status" value="1"/>
</dbReference>
<feature type="binding site" evidence="6">
    <location>
        <position position="199"/>
    </location>
    <ligand>
        <name>substrate</name>
    </ligand>
</feature>
<dbReference type="InterPro" id="IPR000994">
    <property type="entry name" value="Pept_M24"/>
</dbReference>
<dbReference type="CDD" id="cd01086">
    <property type="entry name" value="MetAP1"/>
    <property type="match status" value="1"/>
</dbReference>
<dbReference type="PRINTS" id="PR00599">
    <property type="entry name" value="MAPEPTIDASE"/>
</dbReference>
<evidence type="ECO:0000256" key="4">
    <source>
        <dbReference type="ARBA" id="ARBA00022723"/>
    </source>
</evidence>
<feature type="binding site" evidence="6">
    <location>
        <position position="192"/>
    </location>
    <ligand>
        <name>a divalent metal cation</name>
        <dbReference type="ChEBI" id="CHEBI:60240"/>
        <label>2</label>
        <note>catalytic</note>
    </ligand>
</feature>
<dbReference type="EMBL" id="CP000248">
    <property type="protein sequence ID" value="ABD25555.1"/>
    <property type="molecule type" value="Genomic_DNA"/>
</dbReference>
<dbReference type="HAMAP" id="MF_01974">
    <property type="entry name" value="MetAP_1"/>
    <property type="match status" value="1"/>
</dbReference>
<feature type="domain" description="Peptidase M24" evidence="8">
    <location>
        <begin position="35"/>
        <end position="263"/>
    </location>
</feature>
<feature type="binding site" evidence="6">
    <location>
        <position position="129"/>
    </location>
    <ligand>
        <name>a divalent metal cation</name>
        <dbReference type="ChEBI" id="CHEBI:60240"/>
        <label>1</label>
    </ligand>
</feature>